<dbReference type="Proteomes" id="UP000242715">
    <property type="component" value="Unassembled WGS sequence"/>
</dbReference>
<protein>
    <submittedName>
        <fullName evidence="1">Uncharacterized protein</fullName>
    </submittedName>
</protein>
<dbReference type="AlphaFoldDB" id="A0A2Z6N4W4"/>
<name>A0A2Z6N4W4_TRISU</name>
<dbReference type="EMBL" id="DF973735">
    <property type="protein sequence ID" value="GAU38896.1"/>
    <property type="molecule type" value="Genomic_DNA"/>
</dbReference>
<accession>A0A2Z6N4W4</accession>
<keyword evidence="2" id="KW-1185">Reference proteome</keyword>
<gene>
    <name evidence="1" type="ORF">TSUD_67580</name>
</gene>
<sequence length="66" mass="7342">MRKIVSVGEMVTTFAWLDYAKHGWCKFKKEMQVVVVWNIEGMAKGKYYGLPVGAKNSIDDGAGLTS</sequence>
<organism evidence="1 2">
    <name type="scientific">Trifolium subterraneum</name>
    <name type="common">Subterranean clover</name>
    <dbReference type="NCBI Taxonomy" id="3900"/>
    <lineage>
        <taxon>Eukaryota</taxon>
        <taxon>Viridiplantae</taxon>
        <taxon>Streptophyta</taxon>
        <taxon>Embryophyta</taxon>
        <taxon>Tracheophyta</taxon>
        <taxon>Spermatophyta</taxon>
        <taxon>Magnoliopsida</taxon>
        <taxon>eudicotyledons</taxon>
        <taxon>Gunneridae</taxon>
        <taxon>Pentapetalae</taxon>
        <taxon>rosids</taxon>
        <taxon>fabids</taxon>
        <taxon>Fabales</taxon>
        <taxon>Fabaceae</taxon>
        <taxon>Papilionoideae</taxon>
        <taxon>50 kb inversion clade</taxon>
        <taxon>NPAAA clade</taxon>
        <taxon>Hologalegina</taxon>
        <taxon>IRL clade</taxon>
        <taxon>Trifolieae</taxon>
        <taxon>Trifolium</taxon>
    </lineage>
</organism>
<reference evidence="2" key="1">
    <citation type="journal article" date="2017" name="Front. Plant Sci.">
        <title>Climate Clever Clovers: New Paradigm to Reduce the Environmental Footprint of Ruminants by Breeding Low Methanogenic Forages Utilizing Haplotype Variation.</title>
        <authorList>
            <person name="Kaur P."/>
            <person name="Appels R."/>
            <person name="Bayer P.E."/>
            <person name="Keeble-Gagnere G."/>
            <person name="Wang J."/>
            <person name="Hirakawa H."/>
            <person name="Shirasawa K."/>
            <person name="Vercoe P."/>
            <person name="Stefanova K."/>
            <person name="Durmic Z."/>
            <person name="Nichols P."/>
            <person name="Revell C."/>
            <person name="Isobe S.N."/>
            <person name="Edwards D."/>
            <person name="Erskine W."/>
        </authorList>
    </citation>
    <scope>NUCLEOTIDE SEQUENCE [LARGE SCALE GENOMIC DNA]</scope>
    <source>
        <strain evidence="2">cv. Daliak</strain>
    </source>
</reference>
<evidence type="ECO:0000313" key="1">
    <source>
        <dbReference type="EMBL" id="GAU38896.1"/>
    </source>
</evidence>
<proteinExistence type="predicted"/>
<evidence type="ECO:0000313" key="2">
    <source>
        <dbReference type="Proteomes" id="UP000242715"/>
    </source>
</evidence>